<keyword evidence="7" id="KW-1185">Reference proteome</keyword>
<evidence type="ECO:0000256" key="2">
    <source>
        <dbReference type="ARBA" id="ARBA00022692"/>
    </source>
</evidence>
<keyword evidence="4 5" id="KW-0472">Membrane</keyword>
<dbReference type="PANTHER" id="PTHR12703:SF4">
    <property type="entry name" value="TRANSMEMBRANE PROTEIN 33"/>
    <property type="match status" value="1"/>
</dbReference>
<evidence type="ECO:0000313" key="6">
    <source>
        <dbReference type="EMBL" id="CCO17533.1"/>
    </source>
</evidence>
<evidence type="ECO:0000313" key="7">
    <source>
        <dbReference type="Proteomes" id="UP000198341"/>
    </source>
</evidence>
<dbReference type="RefSeq" id="XP_007511412.1">
    <property type="nucleotide sequence ID" value="XM_007511350.1"/>
</dbReference>
<keyword evidence="3 5" id="KW-1133">Transmembrane helix</keyword>
<dbReference type="GeneID" id="19014461"/>
<dbReference type="AlphaFoldDB" id="K8F7G7"/>
<gene>
    <name evidence="6" type="ORF">Bathy08g04820</name>
</gene>
<dbReference type="GO" id="GO:0071786">
    <property type="term" value="P:endoplasmic reticulum tubular network organization"/>
    <property type="evidence" value="ECO:0007669"/>
    <property type="project" value="TreeGrafter"/>
</dbReference>
<dbReference type="KEGG" id="bpg:Bathy08g04820"/>
<dbReference type="GO" id="GO:0005783">
    <property type="term" value="C:endoplasmic reticulum"/>
    <property type="evidence" value="ECO:0007669"/>
    <property type="project" value="TreeGrafter"/>
</dbReference>
<name>K8F7G7_9CHLO</name>
<feature type="transmembrane region" description="Helical" evidence="5">
    <location>
        <begin position="155"/>
        <end position="175"/>
    </location>
</feature>
<protein>
    <recommendedName>
        <fullName evidence="8">Transmembrane protein 33</fullName>
    </recommendedName>
</protein>
<evidence type="ECO:0000256" key="5">
    <source>
        <dbReference type="SAM" id="Phobius"/>
    </source>
</evidence>
<comment type="subcellular location">
    <subcellularLocation>
        <location evidence="1">Membrane</location>
        <topology evidence="1">Multi-pass membrane protein</topology>
    </subcellularLocation>
</comment>
<feature type="transmembrane region" description="Helical" evidence="5">
    <location>
        <begin position="46"/>
        <end position="63"/>
    </location>
</feature>
<dbReference type="OrthoDB" id="498214at2759"/>
<dbReference type="InterPro" id="IPR051645">
    <property type="entry name" value="PER33/POM33_regulator"/>
</dbReference>
<keyword evidence="2 5" id="KW-0812">Transmembrane</keyword>
<accession>K8F7G7</accession>
<proteinExistence type="predicted"/>
<dbReference type="PANTHER" id="PTHR12703">
    <property type="entry name" value="TRANSMEMBRANE PROTEIN 33"/>
    <property type="match status" value="1"/>
</dbReference>
<evidence type="ECO:0000256" key="3">
    <source>
        <dbReference type="ARBA" id="ARBA00022989"/>
    </source>
</evidence>
<reference evidence="6 7" key="1">
    <citation type="submission" date="2011-10" db="EMBL/GenBank/DDBJ databases">
        <authorList>
            <person name="Genoscope - CEA"/>
        </authorList>
    </citation>
    <scope>NUCLEOTIDE SEQUENCE [LARGE SCALE GENOMIC DNA]</scope>
    <source>
        <strain evidence="6 7">RCC 1105</strain>
    </source>
</reference>
<dbReference type="EMBL" id="FO082271">
    <property type="protein sequence ID" value="CCO17533.1"/>
    <property type="molecule type" value="Genomic_DNA"/>
</dbReference>
<sequence length="259" mass="29820">MDFRTAVFFLCTTATLLSTTCAIAGFLPFLSPTFFPLLRFHIQRTYRVAFFSACLAFIYRIGYTLKKLTGGVTTQEQMRKELNAVTSSNGFQLTMFSVIFAFYSRPLIIALFPICVPALYQWFTIVHKIFHSEDGKSLYTKVGMSRIFSFLQEKMHVALSLSALMEIVILAVIVTDSVRKRSVGKTFMYVMWLRSRYQCEDNTVFRIKYTYYNTGYYHKEAWKSLNQNLFAPLTSRVPALQRVSDGIAMAFTQPRSRGI</sequence>
<evidence type="ECO:0008006" key="8">
    <source>
        <dbReference type="Google" id="ProtNLM"/>
    </source>
</evidence>
<evidence type="ECO:0000256" key="1">
    <source>
        <dbReference type="ARBA" id="ARBA00004141"/>
    </source>
</evidence>
<organism evidence="6 7">
    <name type="scientific">Bathycoccus prasinos</name>
    <dbReference type="NCBI Taxonomy" id="41875"/>
    <lineage>
        <taxon>Eukaryota</taxon>
        <taxon>Viridiplantae</taxon>
        <taxon>Chlorophyta</taxon>
        <taxon>Mamiellophyceae</taxon>
        <taxon>Mamiellales</taxon>
        <taxon>Bathycoccaceae</taxon>
        <taxon>Bathycoccus</taxon>
    </lineage>
</organism>
<dbReference type="GO" id="GO:0016020">
    <property type="term" value="C:membrane"/>
    <property type="evidence" value="ECO:0007669"/>
    <property type="project" value="UniProtKB-SubCell"/>
</dbReference>
<dbReference type="GO" id="GO:0061024">
    <property type="term" value="P:membrane organization"/>
    <property type="evidence" value="ECO:0007669"/>
    <property type="project" value="TreeGrafter"/>
</dbReference>
<dbReference type="Proteomes" id="UP000198341">
    <property type="component" value="Chromosome 8"/>
</dbReference>
<evidence type="ECO:0000256" key="4">
    <source>
        <dbReference type="ARBA" id="ARBA00023136"/>
    </source>
</evidence>